<gene>
    <name evidence="5" type="ORF">NESG_00595</name>
</gene>
<proteinExistence type="predicted"/>
<name>A0A086J2T1_NEMA1</name>
<dbReference type="Gene3D" id="2.40.50.140">
    <property type="entry name" value="Nucleic acid-binding proteins"/>
    <property type="match status" value="1"/>
</dbReference>
<dbReference type="GeneID" id="77675568"/>
<keyword evidence="2 3" id="KW-0694">RNA-binding</keyword>
<dbReference type="Proteomes" id="UP000054524">
    <property type="component" value="Unassembled WGS sequence"/>
</dbReference>
<evidence type="ECO:0000256" key="1">
    <source>
        <dbReference type="ARBA" id="ARBA00022555"/>
    </source>
</evidence>
<dbReference type="EMBL" id="AKIJ01000002">
    <property type="protein sequence ID" value="KFG26449.1"/>
    <property type="molecule type" value="Genomic_DNA"/>
</dbReference>
<dbReference type="Pfam" id="PF01588">
    <property type="entry name" value="tRNA_bind"/>
    <property type="match status" value="1"/>
</dbReference>
<dbReference type="GO" id="GO:0000049">
    <property type="term" value="F:tRNA binding"/>
    <property type="evidence" value="ECO:0007669"/>
    <property type="project" value="UniProtKB-UniRule"/>
</dbReference>
<dbReference type="PANTHER" id="PTHR11586:SF33">
    <property type="entry name" value="AMINOACYL TRNA SYNTHASE COMPLEX-INTERACTING MULTIFUNCTIONAL PROTEIN 1"/>
    <property type="match status" value="1"/>
</dbReference>
<evidence type="ECO:0000259" key="4">
    <source>
        <dbReference type="PROSITE" id="PS50886"/>
    </source>
</evidence>
<keyword evidence="6" id="KW-1185">Reference proteome</keyword>
<dbReference type="AlphaFoldDB" id="A0A086J2T1"/>
<evidence type="ECO:0000313" key="6">
    <source>
        <dbReference type="Proteomes" id="UP000054524"/>
    </source>
</evidence>
<dbReference type="InterPro" id="IPR002547">
    <property type="entry name" value="tRNA-bd_dom"/>
</dbReference>
<dbReference type="SUPFAM" id="SSF50249">
    <property type="entry name" value="Nucleic acid-binding proteins"/>
    <property type="match status" value="1"/>
</dbReference>
<evidence type="ECO:0000256" key="3">
    <source>
        <dbReference type="PROSITE-ProRule" id="PRU00209"/>
    </source>
</evidence>
<dbReference type="InterPro" id="IPR012340">
    <property type="entry name" value="NA-bd_OB-fold"/>
</dbReference>
<evidence type="ECO:0000313" key="5">
    <source>
        <dbReference type="EMBL" id="KFG26449.1"/>
    </source>
</evidence>
<dbReference type="PANTHER" id="PTHR11586">
    <property type="entry name" value="TRNA-AMINOACYLATION COFACTOR ARC1 FAMILY MEMBER"/>
    <property type="match status" value="1"/>
</dbReference>
<comment type="caution">
    <text evidence="5">The sequence shown here is derived from an EMBL/GenBank/DDBJ whole genome shotgun (WGS) entry which is preliminary data.</text>
</comment>
<organism evidence="5 6">
    <name type="scientific">Nematocida ausubeli (strain ATCC PRA-371 / ERTm2)</name>
    <name type="common">Nematode killer fungus</name>
    <dbReference type="NCBI Taxonomy" id="1913371"/>
    <lineage>
        <taxon>Eukaryota</taxon>
        <taxon>Fungi</taxon>
        <taxon>Fungi incertae sedis</taxon>
        <taxon>Microsporidia</taxon>
        <taxon>Nematocida</taxon>
    </lineage>
</organism>
<reference evidence="5 6" key="1">
    <citation type="journal article" date="2014" name="Genome Announc.">
        <title>Genome Sequence of the Microsporidian Species Nematocida sp1 Strain ERTm6 (ATCC PRA-372).</title>
        <authorList>
            <person name="Bakowski M.A."/>
            <person name="Priest M."/>
            <person name="Young S."/>
            <person name="Cuomo C.A."/>
            <person name="Troemel E.R."/>
        </authorList>
    </citation>
    <scope>NUCLEOTIDE SEQUENCE [LARGE SCALE GENOMIC DNA]</scope>
    <source>
        <strain evidence="5 6">ERTm6</strain>
    </source>
</reference>
<dbReference type="HOGENOM" id="CLU_866244_0_0_1"/>
<keyword evidence="1 3" id="KW-0820">tRNA-binding</keyword>
<dbReference type="RefSeq" id="XP_052905004.1">
    <property type="nucleotide sequence ID" value="XM_053048244.1"/>
</dbReference>
<feature type="domain" description="TRNA-binding" evidence="4">
    <location>
        <begin position="152"/>
        <end position="264"/>
    </location>
</feature>
<sequence>MQTKEVPHLQISTEHSYIHIISAIINVKIDILNDDTILTDEGKKIKGPARCISHLLRNTDVDEQTLTSISNVISLRPQQMLAYVAAGPAERIDNLLAVAKIRKWLFEGQITNKVSDHLINKLIEIHDRYQDIYVKYTNELYIHKDLVRPIAEFYKIVILSGRIDSIMDHPEADTLFIENVDFKNEKRTVVSGLKGKFEKSKLLGACCLFAVNLKSVSFKGTKSFGMILFGKGEGSGSVIFTGSNGSRLGLLKYPLCKLVPFDISVGDASKRSLEVFFQGLNIRGSQLLYNGLETEIDGETVTVQDVENGIVS</sequence>
<accession>A0A086J2T1</accession>
<evidence type="ECO:0000256" key="2">
    <source>
        <dbReference type="ARBA" id="ARBA00022884"/>
    </source>
</evidence>
<dbReference type="InterPro" id="IPR051270">
    <property type="entry name" value="Tyrosine-tRNA_ligase_regulator"/>
</dbReference>
<protein>
    <recommendedName>
        <fullName evidence="4">tRNA-binding domain-containing protein</fullName>
    </recommendedName>
</protein>
<dbReference type="PROSITE" id="PS50886">
    <property type="entry name" value="TRBD"/>
    <property type="match status" value="1"/>
</dbReference>